<evidence type="ECO:0000256" key="7">
    <source>
        <dbReference type="ARBA" id="ARBA00023177"/>
    </source>
</evidence>
<evidence type="ECO:0000313" key="12">
    <source>
        <dbReference type="Proteomes" id="UP001314261"/>
    </source>
</evidence>
<dbReference type="SUPFAM" id="SSF111352">
    <property type="entry name" value="Ammonium transporter"/>
    <property type="match status" value="1"/>
</dbReference>
<comment type="similarity">
    <text evidence="2 9">Belongs to the ammonia transporter channel (TC 1.A.11.2) family.</text>
</comment>
<keyword evidence="12" id="KW-1185">Reference proteome</keyword>
<keyword evidence="6 9" id="KW-0472">Membrane</keyword>
<evidence type="ECO:0000256" key="4">
    <source>
        <dbReference type="ARBA" id="ARBA00022692"/>
    </source>
</evidence>
<protein>
    <recommendedName>
        <fullName evidence="8 9">Ammonium transporter</fullName>
    </recommendedName>
</protein>
<evidence type="ECO:0000256" key="6">
    <source>
        <dbReference type="ARBA" id="ARBA00023136"/>
    </source>
</evidence>
<dbReference type="InterPro" id="IPR018047">
    <property type="entry name" value="Ammonium_transpt_CS"/>
</dbReference>
<dbReference type="PROSITE" id="PS01219">
    <property type="entry name" value="AMMONIUM_TRANSP"/>
    <property type="match status" value="1"/>
</dbReference>
<reference evidence="11 12" key="1">
    <citation type="submission" date="2023-10" db="EMBL/GenBank/DDBJ databases">
        <authorList>
            <person name="Botero Cardona J."/>
        </authorList>
    </citation>
    <scope>NUCLEOTIDE SEQUENCE [LARGE SCALE GENOMIC DNA]</scope>
    <source>
        <strain evidence="11 12">R-54839</strain>
    </source>
</reference>
<evidence type="ECO:0000256" key="5">
    <source>
        <dbReference type="ARBA" id="ARBA00022989"/>
    </source>
</evidence>
<organism evidence="11 12">
    <name type="scientific">Fructobacillus fructosus</name>
    <dbReference type="NCBI Taxonomy" id="1631"/>
    <lineage>
        <taxon>Bacteria</taxon>
        <taxon>Bacillati</taxon>
        <taxon>Bacillota</taxon>
        <taxon>Bacilli</taxon>
        <taxon>Lactobacillales</taxon>
        <taxon>Lactobacillaceae</taxon>
        <taxon>Fructobacillus</taxon>
    </lineage>
</organism>
<feature type="domain" description="Ammonium transporter AmtB-like" evidence="10">
    <location>
        <begin position="7"/>
        <end position="390"/>
    </location>
</feature>
<dbReference type="InterPro" id="IPR001905">
    <property type="entry name" value="Ammonium_transpt"/>
</dbReference>
<feature type="transmembrane region" description="Helical" evidence="9">
    <location>
        <begin position="6"/>
        <end position="30"/>
    </location>
</feature>
<proteinExistence type="inferred from homology"/>
<dbReference type="InterPro" id="IPR024041">
    <property type="entry name" value="NH4_transpt_AmtB-like_dom"/>
</dbReference>
<sequence>MQAGDIAFILISSLLVWLMTPGLAFFYAGVADEKNRLYMLRLGLIIIGLVSILWFAFGYSFAFTGSENFSKVFNQLFFNGVSFTHSTRELTIPDALFAFFQGTFAMITVLIIVGSVLGRMKTKALLLFLSFWLLVVYAPLAHMVWDNGFIARLGAIDFAGGTVVHISSGVTGLVLALMLGRRRDMKVIPAKSSYTFIGGLLLWLGWFGFNGGSALAANGQGILAMFNSAIASAAGLLGFSYCAYRKQSNITISDLFNGALAGLVAITPAAGFVAPWAALLFGMVAAPVIYWSLATLKTKCQYDDTLDAFGIHGVGGILGALLTAIFADKSFFSPVQGVIHGNWTLLGEQALAVLLTVAFTAALSYLLAKVVSLFTNGSLRVSAAIEDRGLN</sequence>
<keyword evidence="5 9" id="KW-1133">Transmembrane helix</keyword>
<dbReference type="Gene3D" id="1.10.3430.10">
    <property type="entry name" value="Ammonium transporter AmtB like domains"/>
    <property type="match status" value="1"/>
</dbReference>
<comment type="subcellular location">
    <subcellularLocation>
        <location evidence="9">Cell membrane</location>
        <topology evidence="9">Multi-pass membrane protein</topology>
    </subcellularLocation>
    <subcellularLocation>
        <location evidence="1">Membrane</location>
        <topology evidence="1">Multi-pass membrane protein</topology>
    </subcellularLocation>
</comment>
<keyword evidence="7 9" id="KW-0924">Ammonia transport</keyword>
<accession>A0ABN9YNF6</accession>
<feature type="transmembrane region" description="Helical" evidence="9">
    <location>
        <begin position="95"/>
        <end position="117"/>
    </location>
</feature>
<feature type="transmembrane region" description="Helical" evidence="9">
    <location>
        <begin position="42"/>
        <end position="62"/>
    </location>
</feature>
<evidence type="ECO:0000256" key="1">
    <source>
        <dbReference type="ARBA" id="ARBA00004141"/>
    </source>
</evidence>
<feature type="transmembrane region" description="Helical" evidence="9">
    <location>
        <begin position="279"/>
        <end position="296"/>
    </location>
</feature>
<dbReference type="NCBIfam" id="TIGR00836">
    <property type="entry name" value="amt"/>
    <property type="match status" value="1"/>
</dbReference>
<evidence type="ECO:0000259" key="10">
    <source>
        <dbReference type="Pfam" id="PF00909"/>
    </source>
</evidence>
<evidence type="ECO:0000256" key="2">
    <source>
        <dbReference type="ARBA" id="ARBA00005887"/>
    </source>
</evidence>
<feature type="transmembrane region" description="Helical" evidence="9">
    <location>
        <begin position="350"/>
        <end position="368"/>
    </location>
</feature>
<dbReference type="EMBL" id="CAUZLR010000003">
    <property type="protein sequence ID" value="CAK1234615.1"/>
    <property type="molecule type" value="Genomic_DNA"/>
</dbReference>
<dbReference type="PANTHER" id="PTHR43029:SF10">
    <property type="entry name" value="AMMONIUM TRANSPORTER MEP2"/>
    <property type="match status" value="1"/>
</dbReference>
<dbReference type="Proteomes" id="UP001314261">
    <property type="component" value="Unassembled WGS sequence"/>
</dbReference>
<feature type="transmembrane region" description="Helical" evidence="9">
    <location>
        <begin position="157"/>
        <end position="180"/>
    </location>
</feature>
<feature type="transmembrane region" description="Helical" evidence="9">
    <location>
        <begin position="192"/>
        <end position="209"/>
    </location>
</feature>
<evidence type="ECO:0000256" key="8">
    <source>
        <dbReference type="ARBA" id="ARBA00050025"/>
    </source>
</evidence>
<dbReference type="RefSeq" id="WP_187753648.1">
    <property type="nucleotide sequence ID" value="NZ_CAUZLN010000003.1"/>
</dbReference>
<evidence type="ECO:0000256" key="9">
    <source>
        <dbReference type="RuleBase" id="RU362002"/>
    </source>
</evidence>
<gene>
    <name evidence="11" type="ORF">R54839_PPFHFPJH_00603</name>
</gene>
<name>A0ABN9YNF6_9LACO</name>
<feature type="transmembrane region" description="Helical" evidence="9">
    <location>
        <begin position="221"/>
        <end position="243"/>
    </location>
</feature>
<keyword evidence="3 9" id="KW-0813">Transport</keyword>
<evidence type="ECO:0000313" key="11">
    <source>
        <dbReference type="EMBL" id="CAK1234615.1"/>
    </source>
</evidence>
<dbReference type="InterPro" id="IPR029020">
    <property type="entry name" value="Ammonium/urea_transptr"/>
</dbReference>
<keyword evidence="4 9" id="KW-0812">Transmembrane</keyword>
<feature type="transmembrane region" description="Helical" evidence="9">
    <location>
        <begin position="124"/>
        <end position="145"/>
    </location>
</feature>
<dbReference type="Pfam" id="PF00909">
    <property type="entry name" value="Ammonium_transp"/>
    <property type="match status" value="1"/>
</dbReference>
<feature type="transmembrane region" description="Helical" evidence="9">
    <location>
        <begin position="255"/>
        <end position="273"/>
    </location>
</feature>
<comment type="caution">
    <text evidence="11">The sequence shown here is derived from an EMBL/GenBank/DDBJ whole genome shotgun (WGS) entry which is preliminary data.</text>
</comment>
<dbReference type="PANTHER" id="PTHR43029">
    <property type="entry name" value="AMMONIUM TRANSPORTER MEP2"/>
    <property type="match status" value="1"/>
</dbReference>
<feature type="transmembrane region" description="Helical" evidence="9">
    <location>
        <begin position="308"/>
        <end position="327"/>
    </location>
</feature>
<evidence type="ECO:0000256" key="3">
    <source>
        <dbReference type="ARBA" id="ARBA00022448"/>
    </source>
</evidence>